<dbReference type="EMBL" id="BHYK01000010">
    <property type="protein sequence ID" value="GCD10492.1"/>
    <property type="molecule type" value="Genomic_DNA"/>
</dbReference>
<keyword evidence="2" id="KW-1185">Reference proteome</keyword>
<dbReference type="AlphaFoldDB" id="A0A401ULT6"/>
<evidence type="ECO:0000313" key="1">
    <source>
        <dbReference type="EMBL" id="GCD10492.1"/>
    </source>
</evidence>
<protein>
    <submittedName>
        <fullName evidence="1">Uncharacterized protein</fullName>
    </submittedName>
</protein>
<organism evidence="1 2">
    <name type="scientific">Clostridium tagluense</name>
    <dbReference type="NCBI Taxonomy" id="360422"/>
    <lineage>
        <taxon>Bacteria</taxon>
        <taxon>Bacillati</taxon>
        <taxon>Bacillota</taxon>
        <taxon>Clostridia</taxon>
        <taxon>Eubacteriales</taxon>
        <taxon>Clostridiaceae</taxon>
        <taxon>Clostridium</taxon>
    </lineage>
</organism>
<gene>
    <name evidence="1" type="ORF">Ctaglu_21150</name>
</gene>
<evidence type="ECO:0000313" key="2">
    <source>
        <dbReference type="Proteomes" id="UP000287872"/>
    </source>
</evidence>
<name>A0A401ULT6_9CLOT</name>
<sequence>MSINKEQLKAHVQKQIIKKWDCNSDIFNRNENVILKSDTDFFYTN</sequence>
<dbReference type="RefSeq" id="WP_185732670.1">
    <property type="nucleotide sequence ID" value="NZ_BHYK01000010.1"/>
</dbReference>
<reference evidence="1 2" key="1">
    <citation type="submission" date="2018-11" db="EMBL/GenBank/DDBJ databases">
        <title>Genome sequencing and assembly of Clostridium tagluense strain A121.</title>
        <authorList>
            <person name="Murakami T."/>
            <person name="Segawa T."/>
            <person name="Shcherbakova V.A."/>
            <person name="Mori H."/>
            <person name="Yoshimura Y."/>
        </authorList>
    </citation>
    <scope>NUCLEOTIDE SEQUENCE [LARGE SCALE GENOMIC DNA]</scope>
    <source>
        <strain evidence="1 2">A121</strain>
    </source>
</reference>
<proteinExistence type="predicted"/>
<dbReference type="Proteomes" id="UP000287872">
    <property type="component" value="Unassembled WGS sequence"/>
</dbReference>
<comment type="caution">
    <text evidence="1">The sequence shown here is derived from an EMBL/GenBank/DDBJ whole genome shotgun (WGS) entry which is preliminary data.</text>
</comment>
<accession>A0A401ULT6</accession>